<dbReference type="SUPFAM" id="SSF48452">
    <property type="entry name" value="TPR-like"/>
    <property type="match status" value="4"/>
</dbReference>
<feature type="domain" description="Tetratricopeptide repeat protein 21A/21B N-terminal ARM repeat" evidence="6">
    <location>
        <begin position="12"/>
        <end position="234"/>
    </location>
</feature>
<evidence type="ECO:0000256" key="2">
    <source>
        <dbReference type="ARBA" id="ARBA00022737"/>
    </source>
</evidence>
<dbReference type="GeneID" id="106809745"/>
<evidence type="ECO:0000259" key="7">
    <source>
        <dbReference type="Pfam" id="PF25063"/>
    </source>
</evidence>
<evidence type="ECO:0000256" key="1">
    <source>
        <dbReference type="ARBA" id="ARBA00010935"/>
    </source>
</evidence>
<dbReference type="InterPro" id="IPR056836">
    <property type="entry name" value="ARM_TT21_4th"/>
</dbReference>
<evidence type="ECO:0000313" key="10">
    <source>
        <dbReference type="Proteomes" id="UP000695022"/>
    </source>
</evidence>
<dbReference type="Pfam" id="PF25063">
    <property type="entry name" value="ARM_TT21_C"/>
    <property type="match status" value="1"/>
</dbReference>
<keyword evidence="10" id="KW-1185">Reference proteome</keyword>
<feature type="repeat" description="TPR" evidence="4">
    <location>
        <begin position="327"/>
        <end position="360"/>
    </location>
</feature>
<dbReference type="Pfam" id="PF13176">
    <property type="entry name" value="TPR_7"/>
    <property type="match status" value="1"/>
</dbReference>
<accession>A0ABM1E8A1</accession>
<evidence type="ECO:0000313" key="11">
    <source>
        <dbReference type="RefSeq" id="XP_014668422.1"/>
    </source>
</evidence>
<dbReference type="Pfam" id="PF25064">
    <property type="entry name" value="ARM_TT21_5th"/>
    <property type="match status" value="1"/>
</dbReference>
<gene>
    <name evidence="11" type="primary">LOC106809745</name>
</gene>
<dbReference type="InterPro" id="IPR040364">
    <property type="entry name" value="TTC21A/TTC21B"/>
</dbReference>
<sequence>MADVDAVTLGKVSYYLREKYIRHAHNAIHEGLKKYGNDPVLRFFNAYVSILEDRIQEGMRELESIKGIREVMLCSILALQYAHRLSTAVDREALEELDARLKQERRGAGEKALYFAALFLFHVDRVDKAREYIDKMLKIDPYNPEGNSLKGWIELASGKDIKKAGKHFEDSLSASPPAKNLDGLFGKASYLASKHNYSGALETLNQLVVAFPQFVPTLVEKMKIQVALQTWEDAIETAHRALGKEPRCIEAKKFLLVFQIAREGQLLNAVEAISDLMRDIDMLEPKNAQLYYDVGKLIARIVGRDEQLLVHTYTFIERAAQLENIHADYVTELGHQCLLQERYKDALKCFRNAMRLDETNVQALTGQIRVQLLLGQVEEAQQQLEFLKEVQATIGKSAELSYLGAVLALKQRRPHDVIVPLFNEAIEAHFAQLRGLPLGDTYYCMLNPDLLMCIVKDYLTLAPGQPASSGQPMISPVLKKCSAILDPVVRLAPGLVEGLYLMAKVKFLIGDVDLAQASLNHCLELDNRFADAHLLMAQIYLQKEEYSLTNQSLEVALSHNFAIREHPIYHLIKARAQKKLGNIEEAAKTLKTAMGLPGVKLHGSGPQEVHLIAMHSNPVNVAADEQYYIEAREKMAYIYLHHRKDKRLYASCYRELVEKNPTPQTCLLLGDAYMSIQEPERAIDVYEQALKTNPRDSALASKIGQALVQTHNYGKAINYYEKALQSGNKNYLRYDLADLLLKLRQYDRAERELEAALTRDQGGERSAAVDGLLLLPVFPTQPCLTLPRVLFLCRVLNRVQVEQPDSVSASKQMAADICVDIAEHATTSRDMGKASKFYKEALIYREGDSKIMLALAKLYLQLEDLDSCMQTCTTLLKSDKNNNAATVMMADLMFRKNEFETSTFHFQQLLERNPDHYEALSRMIQLLRRIGTLEDTPHYLKLAEHHSPRATIHPGFNYCQGLYSWYSGDANTALKHFNMARRDSEWGDKALHCMIEICLNPDNNTIGGETFEGVDADLSSGDADQMALKTASKLIQELKQQPGDVRPQILHNKLLIATKDKSNVERALQSFMQICSAEGYRDQVGALHGMATAYMVLKQAPKARNQLKLISKKNWTFEDAEDLEKSWLLLADIYIQSGKYDMSTELLKRCVQHNKSCSKAYEYMGYIMEKESAYKDAAKSYELAWKHSNKSNPSIGYKLAFNYLKAKRYVEAIDVCRHVLEQHPTYPKIRKDILEKARANLRI</sequence>
<feature type="domain" description="Tetratricopeptide repeat protein 21A/21B C-terminal ARM" evidence="7">
    <location>
        <begin position="1030"/>
        <end position="1238"/>
    </location>
</feature>
<evidence type="ECO:0000259" key="8">
    <source>
        <dbReference type="Pfam" id="PF25064"/>
    </source>
</evidence>
<feature type="repeat" description="TPR" evidence="4">
    <location>
        <begin position="110"/>
        <end position="143"/>
    </location>
</feature>
<dbReference type="InterPro" id="IPR056832">
    <property type="entry name" value="ARM_TT21_2nd"/>
</dbReference>
<dbReference type="PANTHER" id="PTHR14699:SF0">
    <property type="entry name" value="TETRATRICOPEPTIDE REPEAT PROTEIN 21 HOMOLOG"/>
    <property type="match status" value="1"/>
</dbReference>
<evidence type="ECO:0000256" key="4">
    <source>
        <dbReference type="PROSITE-ProRule" id="PRU00339"/>
    </source>
</evidence>
<dbReference type="InterPro" id="IPR056833">
    <property type="entry name" value="ARM_TT21_N"/>
</dbReference>
<protein>
    <submittedName>
        <fullName evidence="11">Tetratricopeptide repeat protein 21B-like</fullName>
    </submittedName>
</protein>
<dbReference type="SMART" id="SM00028">
    <property type="entry name" value="TPR"/>
    <property type="match status" value="13"/>
</dbReference>
<feature type="domain" description="Tetratricopeptide repeat protein 21A/21B fifth ARM repeats" evidence="8">
    <location>
        <begin position="884"/>
        <end position="999"/>
    </location>
</feature>
<keyword evidence="3 4" id="KW-0802">TPR repeat</keyword>
<feature type="domain" description="Tetratricopeptide repeat protein 21A/21B fourth ARM" evidence="9">
    <location>
        <begin position="699"/>
        <end position="762"/>
    </location>
</feature>
<keyword evidence="2" id="KW-0677">Repeat</keyword>
<feature type="domain" description="Tetratricopeptide repeat protein 21A/21B fourth ARM" evidence="9">
    <location>
        <begin position="794"/>
        <end position="842"/>
    </location>
</feature>
<dbReference type="InterPro" id="IPR019734">
    <property type="entry name" value="TPR_rpt"/>
</dbReference>
<feature type="repeat" description="TPR" evidence="4">
    <location>
        <begin position="697"/>
        <end position="730"/>
    </location>
</feature>
<dbReference type="Proteomes" id="UP000695022">
    <property type="component" value="Unplaced"/>
</dbReference>
<dbReference type="Pfam" id="PF25068">
    <property type="entry name" value="ARM_TT21_4th"/>
    <property type="match status" value="2"/>
</dbReference>
<comment type="similarity">
    <text evidence="1">Belongs to the TTC21 family.</text>
</comment>
<dbReference type="InterPro" id="IPR011990">
    <property type="entry name" value="TPR-like_helical_dom_sf"/>
</dbReference>
<name>A0ABM1E8A1_PRICU</name>
<dbReference type="InterPro" id="IPR056834">
    <property type="entry name" value="ARM_TT21_C"/>
</dbReference>
<evidence type="ECO:0000259" key="5">
    <source>
        <dbReference type="Pfam" id="PF25060"/>
    </source>
</evidence>
<feature type="domain" description="Tetratricopeptide repeat protein 21A/21B second ARM" evidence="5">
    <location>
        <begin position="272"/>
        <end position="543"/>
    </location>
</feature>
<dbReference type="Gene3D" id="1.25.40.10">
    <property type="entry name" value="Tetratricopeptide repeat domain"/>
    <property type="match status" value="7"/>
</dbReference>
<dbReference type="RefSeq" id="XP_014668422.1">
    <property type="nucleotide sequence ID" value="XM_014812936.1"/>
</dbReference>
<dbReference type="Pfam" id="PF25060">
    <property type="entry name" value="ARM_TT21_2nd"/>
    <property type="match status" value="1"/>
</dbReference>
<reference evidence="11" key="1">
    <citation type="submission" date="2025-08" db="UniProtKB">
        <authorList>
            <consortium name="RefSeq"/>
        </authorList>
    </citation>
    <scope>IDENTIFICATION</scope>
</reference>
<evidence type="ECO:0000256" key="3">
    <source>
        <dbReference type="ARBA" id="ARBA00022803"/>
    </source>
</evidence>
<dbReference type="Pfam" id="PF25062">
    <property type="entry name" value="ARM_TT21_N"/>
    <property type="match status" value="1"/>
</dbReference>
<evidence type="ECO:0000259" key="9">
    <source>
        <dbReference type="Pfam" id="PF25068"/>
    </source>
</evidence>
<organism evidence="10 11">
    <name type="scientific">Priapulus caudatus</name>
    <name type="common">Priapulid worm</name>
    <dbReference type="NCBI Taxonomy" id="37621"/>
    <lineage>
        <taxon>Eukaryota</taxon>
        <taxon>Metazoa</taxon>
        <taxon>Ecdysozoa</taxon>
        <taxon>Scalidophora</taxon>
        <taxon>Priapulida</taxon>
        <taxon>Priapulimorpha</taxon>
        <taxon>Priapulimorphida</taxon>
        <taxon>Priapulidae</taxon>
        <taxon>Priapulus</taxon>
    </lineage>
</organism>
<dbReference type="PANTHER" id="PTHR14699">
    <property type="entry name" value="STI2 PROTEIN-RELATED"/>
    <property type="match status" value="1"/>
</dbReference>
<evidence type="ECO:0000259" key="6">
    <source>
        <dbReference type="Pfam" id="PF25062"/>
    </source>
</evidence>
<dbReference type="PROSITE" id="PS50005">
    <property type="entry name" value="TPR"/>
    <property type="match status" value="4"/>
</dbReference>
<dbReference type="InterPro" id="IPR056835">
    <property type="entry name" value="ARM_TT21_5th"/>
</dbReference>
<dbReference type="Pfam" id="PF25058">
    <property type="entry name" value="ARM_TT21"/>
    <property type="match status" value="2"/>
</dbReference>
<feature type="repeat" description="TPR" evidence="4">
    <location>
        <begin position="663"/>
        <end position="696"/>
    </location>
</feature>
<proteinExistence type="inferred from homology"/>